<reference evidence="2 3" key="1">
    <citation type="submission" date="2016-10" db="EMBL/GenBank/DDBJ databases">
        <authorList>
            <person name="de Groot N.N."/>
        </authorList>
    </citation>
    <scope>NUCLEOTIDE SEQUENCE [LARGE SCALE GENOMIC DNA]</scope>
    <source>
        <strain evidence="2 3">TC2-24</strain>
    </source>
</reference>
<proteinExistence type="predicted"/>
<dbReference type="EMBL" id="FOIQ01000004">
    <property type="protein sequence ID" value="SEW14804.1"/>
    <property type="molecule type" value="Genomic_DNA"/>
</dbReference>
<accession>A0A1I0PK64</accession>
<gene>
    <name evidence="2" type="ORF">SAMN04487850_1828</name>
</gene>
<dbReference type="AlphaFoldDB" id="A0A1I0PK64"/>
<organism evidence="2 3">
    <name type="scientific">Prevotella aff. ruminicola Tc2-24</name>
    <dbReference type="NCBI Taxonomy" id="81582"/>
    <lineage>
        <taxon>Bacteria</taxon>
        <taxon>Pseudomonadati</taxon>
        <taxon>Bacteroidota</taxon>
        <taxon>Bacteroidia</taxon>
        <taxon>Bacteroidales</taxon>
        <taxon>Prevotellaceae</taxon>
        <taxon>Prevotella</taxon>
    </lineage>
</organism>
<keyword evidence="3" id="KW-1185">Reference proteome</keyword>
<protein>
    <submittedName>
        <fullName evidence="2">Uncharacterized protein</fullName>
    </submittedName>
</protein>
<evidence type="ECO:0000313" key="2">
    <source>
        <dbReference type="EMBL" id="SEW14804.1"/>
    </source>
</evidence>
<feature type="region of interest" description="Disordered" evidence="1">
    <location>
        <begin position="1"/>
        <end position="25"/>
    </location>
</feature>
<sequence length="44" mass="4958">MKKNQNINLNDSKKKQQYAKPSMQTVNTSPTGFLCISGEWGLID</sequence>
<evidence type="ECO:0000313" key="3">
    <source>
        <dbReference type="Proteomes" id="UP000199373"/>
    </source>
</evidence>
<dbReference type="RefSeq" id="WP_256218985.1">
    <property type="nucleotide sequence ID" value="NZ_FOIQ01000004.1"/>
</dbReference>
<dbReference type="Proteomes" id="UP000199373">
    <property type="component" value="Unassembled WGS sequence"/>
</dbReference>
<feature type="compositionally biased region" description="Polar residues" evidence="1">
    <location>
        <begin position="1"/>
        <end position="10"/>
    </location>
</feature>
<evidence type="ECO:0000256" key="1">
    <source>
        <dbReference type="SAM" id="MobiDB-lite"/>
    </source>
</evidence>
<name>A0A1I0PK64_9BACT</name>